<keyword evidence="2" id="KW-1185">Reference proteome</keyword>
<dbReference type="Proteomes" id="UP000664044">
    <property type="component" value="Unassembled WGS sequence"/>
</dbReference>
<dbReference type="PANTHER" id="PTHR40257:SF1">
    <property type="entry name" value="DUF1330 DOMAIN-CONTAINING PROTEIN"/>
    <property type="match status" value="1"/>
</dbReference>
<evidence type="ECO:0000313" key="2">
    <source>
        <dbReference type="Proteomes" id="UP000664044"/>
    </source>
</evidence>
<sequence length="141" mass="16226">MEKYIDATENAGKEFYMNFIGKGKIVMLNLLKFKPKADYTDFESLKPKDEISGEEAYKIYMGNTIEELNKKNSRILFYGKSKSFLIGPEFEKWDAVLLVEHQSVETFMEFSKSEAYFDNVGHRAAALEDSRLLPSNEISTP</sequence>
<protein>
    <submittedName>
        <fullName evidence="1">DUF1330 domain-containing protein</fullName>
    </submittedName>
</protein>
<dbReference type="SUPFAM" id="SSF54909">
    <property type="entry name" value="Dimeric alpha+beta barrel"/>
    <property type="match status" value="1"/>
</dbReference>
<dbReference type="InterPro" id="IPR011008">
    <property type="entry name" value="Dimeric_a/b-barrel"/>
</dbReference>
<comment type="caution">
    <text evidence="1">The sequence shown here is derived from an EMBL/GenBank/DDBJ whole genome shotgun (WGS) entry which is preliminary data.</text>
</comment>
<name>A0ABS3G9F3_9FLAO</name>
<evidence type="ECO:0000313" key="1">
    <source>
        <dbReference type="EMBL" id="MBO0356055.1"/>
    </source>
</evidence>
<gene>
    <name evidence="1" type="ORF">J0656_18700</name>
</gene>
<dbReference type="Gene3D" id="3.30.70.100">
    <property type="match status" value="1"/>
</dbReference>
<dbReference type="EMBL" id="JAFLNL010000015">
    <property type="protein sequence ID" value="MBO0356055.1"/>
    <property type="molecule type" value="Genomic_DNA"/>
</dbReference>
<organism evidence="1 2">
    <name type="scientific">Flagellimonas aurea</name>
    <dbReference type="NCBI Taxonomy" id="2915619"/>
    <lineage>
        <taxon>Bacteria</taxon>
        <taxon>Pseudomonadati</taxon>
        <taxon>Bacteroidota</taxon>
        <taxon>Flavobacteriia</taxon>
        <taxon>Flavobacteriales</taxon>
        <taxon>Flavobacteriaceae</taxon>
        <taxon>Flagellimonas</taxon>
    </lineage>
</organism>
<accession>A0ABS3G9F3</accession>
<dbReference type="PANTHER" id="PTHR40257">
    <property type="match status" value="1"/>
</dbReference>
<reference evidence="1 2" key="1">
    <citation type="submission" date="2021-03" db="EMBL/GenBank/DDBJ databases">
        <title>Muricauda lutimaris sp. nov. and Muricauda ruestringensis sp. nov, two marine members of the Flavobacteriaceae isolated from deep sea sediments of Western Pacific.</title>
        <authorList>
            <person name="Zhao S."/>
            <person name="Liu R."/>
        </authorList>
    </citation>
    <scope>NUCLEOTIDE SEQUENCE [LARGE SCALE GENOMIC DNA]</scope>
    <source>
        <strain evidence="1 2">BC31-1-A7</strain>
    </source>
</reference>
<dbReference type="RefSeq" id="WP_207036648.1">
    <property type="nucleotide sequence ID" value="NZ_JAFLNL010000015.1"/>
</dbReference>
<proteinExistence type="predicted"/>